<feature type="transmembrane region" description="Helical" evidence="1">
    <location>
        <begin position="12"/>
        <end position="33"/>
    </location>
</feature>
<dbReference type="STRING" id="48256.CLHUN_15070"/>
<proteinExistence type="predicted"/>
<dbReference type="RefSeq" id="WP_080063955.1">
    <property type="nucleotide sequence ID" value="NZ_MZGX01000008.1"/>
</dbReference>
<dbReference type="EMBL" id="MZGX01000008">
    <property type="protein sequence ID" value="OPX44514.1"/>
    <property type="molecule type" value="Genomic_DNA"/>
</dbReference>
<evidence type="ECO:0000313" key="3">
    <source>
        <dbReference type="EMBL" id="OPX44514.1"/>
    </source>
</evidence>
<feature type="transmembrane region" description="Helical" evidence="1">
    <location>
        <begin position="135"/>
        <end position="153"/>
    </location>
</feature>
<dbReference type="AlphaFoldDB" id="A0A1V4SL27"/>
<evidence type="ECO:0000313" key="4">
    <source>
        <dbReference type="Proteomes" id="UP000191554"/>
    </source>
</evidence>
<keyword evidence="1" id="KW-0812">Transmembrane</keyword>
<evidence type="ECO:0000259" key="2">
    <source>
        <dbReference type="Pfam" id="PF02517"/>
    </source>
</evidence>
<name>A0A1V4SL27_RUMHU</name>
<feature type="transmembrane region" description="Helical" evidence="1">
    <location>
        <begin position="237"/>
        <end position="261"/>
    </location>
</feature>
<keyword evidence="1" id="KW-0472">Membrane</keyword>
<feature type="transmembrane region" description="Helical" evidence="1">
    <location>
        <begin position="53"/>
        <end position="72"/>
    </location>
</feature>
<feature type="transmembrane region" description="Helical" evidence="1">
    <location>
        <begin position="195"/>
        <end position="216"/>
    </location>
</feature>
<dbReference type="Pfam" id="PF02517">
    <property type="entry name" value="Rce1-like"/>
    <property type="match status" value="1"/>
</dbReference>
<dbReference type="GO" id="GO:0004175">
    <property type="term" value="F:endopeptidase activity"/>
    <property type="evidence" value="ECO:0007669"/>
    <property type="project" value="UniProtKB-ARBA"/>
</dbReference>
<gene>
    <name evidence="3" type="ORF">CLHUN_15070</name>
</gene>
<reference evidence="3 4" key="1">
    <citation type="submission" date="2017-03" db="EMBL/GenBank/DDBJ databases">
        <title>Genome sequence of Clostridium hungatei DSM 14427.</title>
        <authorList>
            <person name="Poehlein A."/>
            <person name="Daniel R."/>
        </authorList>
    </citation>
    <scope>NUCLEOTIDE SEQUENCE [LARGE SCALE GENOMIC DNA]</scope>
    <source>
        <strain evidence="3 4">DSM 14427</strain>
    </source>
</reference>
<dbReference type="OrthoDB" id="4177129at2"/>
<comment type="caution">
    <text evidence="3">The sequence shown here is derived from an EMBL/GenBank/DDBJ whole genome shotgun (WGS) entry which is preliminary data.</text>
</comment>
<feature type="domain" description="CAAX prenyl protease 2/Lysostaphin resistance protein A-like" evidence="2">
    <location>
        <begin position="135"/>
        <end position="214"/>
    </location>
</feature>
<keyword evidence="1" id="KW-1133">Transmembrane helix</keyword>
<dbReference type="Proteomes" id="UP000191554">
    <property type="component" value="Unassembled WGS sequence"/>
</dbReference>
<evidence type="ECO:0000256" key="1">
    <source>
        <dbReference type="SAM" id="Phobius"/>
    </source>
</evidence>
<dbReference type="InterPro" id="IPR003675">
    <property type="entry name" value="Rce1/LyrA-like_dom"/>
</dbReference>
<sequence length="284" mass="32464">MKKAQITTLLKGIFFALSYLLIYTLNSKFISIFMNYASETKFKGVVESLNNTVSLEMILNVAIPVLVYVLIFRIRKINLLTFCKFKTISIKNLMLCISIGISISIFILCFMHIKYFAHNLQAVISFFDRFNNGSVFYFIFYNIIVFTIFEEMLFRGLIFNELRKVLPLVPVIIIQALPAAFQSDMVLSVFGYASMLIYCLAYICSDSIWGSVAVLYTSHIFVMLSRRAGIDKWLSNLDNSILITGTGISILITVSLLFYMWKSYSHSSQTSEISRNKCNPVPLE</sequence>
<feature type="transmembrane region" description="Helical" evidence="1">
    <location>
        <begin position="165"/>
        <end position="183"/>
    </location>
</feature>
<protein>
    <recommendedName>
        <fullName evidence="2">CAAX prenyl protease 2/Lysostaphin resistance protein A-like domain-containing protein</fullName>
    </recommendedName>
</protein>
<accession>A0A1V4SL27</accession>
<organism evidence="3 4">
    <name type="scientific">Ruminiclostridium hungatei</name>
    <name type="common">Clostridium hungatei</name>
    <dbReference type="NCBI Taxonomy" id="48256"/>
    <lineage>
        <taxon>Bacteria</taxon>
        <taxon>Bacillati</taxon>
        <taxon>Bacillota</taxon>
        <taxon>Clostridia</taxon>
        <taxon>Eubacteriales</taxon>
        <taxon>Oscillospiraceae</taxon>
        <taxon>Ruminiclostridium</taxon>
    </lineage>
</organism>
<dbReference type="GO" id="GO:0080120">
    <property type="term" value="P:CAAX-box protein maturation"/>
    <property type="evidence" value="ECO:0007669"/>
    <property type="project" value="UniProtKB-ARBA"/>
</dbReference>
<feature type="transmembrane region" description="Helical" evidence="1">
    <location>
        <begin position="93"/>
        <end position="115"/>
    </location>
</feature>
<keyword evidence="4" id="KW-1185">Reference proteome</keyword>